<dbReference type="PROSITE" id="PS52015">
    <property type="entry name" value="TONB_CTD"/>
    <property type="match status" value="1"/>
</dbReference>
<dbReference type="GO" id="GO:0016020">
    <property type="term" value="C:membrane"/>
    <property type="evidence" value="ECO:0007669"/>
    <property type="project" value="UniProtKB-SubCell"/>
</dbReference>
<evidence type="ECO:0000256" key="4">
    <source>
        <dbReference type="ARBA" id="ARBA00023136"/>
    </source>
</evidence>
<evidence type="ECO:0000256" key="5">
    <source>
        <dbReference type="SAM" id="SignalP"/>
    </source>
</evidence>
<keyword evidence="2" id="KW-0812">Transmembrane</keyword>
<dbReference type="InterPro" id="IPR037682">
    <property type="entry name" value="TonB_C"/>
</dbReference>
<dbReference type="NCBIfam" id="TIGR01352">
    <property type="entry name" value="tonB_Cterm"/>
    <property type="match status" value="1"/>
</dbReference>
<keyword evidence="3" id="KW-1133">Transmembrane helix</keyword>
<protein>
    <submittedName>
        <fullName evidence="7">TonB family protein</fullName>
    </submittedName>
</protein>
<feature type="domain" description="TonB C-terminal" evidence="6">
    <location>
        <begin position="35"/>
        <end position="123"/>
    </location>
</feature>
<keyword evidence="4" id="KW-0472">Membrane</keyword>
<organism evidence="7 8">
    <name type="scientific">Sphaerotilus hippei</name>
    <dbReference type="NCBI Taxonomy" id="744406"/>
    <lineage>
        <taxon>Bacteria</taxon>
        <taxon>Pseudomonadati</taxon>
        <taxon>Pseudomonadota</taxon>
        <taxon>Betaproteobacteria</taxon>
        <taxon>Burkholderiales</taxon>
        <taxon>Sphaerotilaceae</taxon>
        <taxon>Sphaerotilus</taxon>
    </lineage>
</organism>
<dbReference type="InterPro" id="IPR006260">
    <property type="entry name" value="TonB/TolA_C"/>
</dbReference>
<dbReference type="Proteomes" id="UP000247811">
    <property type="component" value="Unassembled WGS sequence"/>
</dbReference>
<gene>
    <name evidence="7" type="ORF">C7444_11489</name>
</gene>
<feature type="signal peptide" evidence="5">
    <location>
        <begin position="1"/>
        <end position="26"/>
    </location>
</feature>
<dbReference type="Pfam" id="PF03544">
    <property type="entry name" value="TonB_C"/>
    <property type="match status" value="1"/>
</dbReference>
<keyword evidence="5" id="KW-0732">Signal</keyword>
<dbReference type="Gene3D" id="3.30.1150.10">
    <property type="match status" value="1"/>
</dbReference>
<evidence type="ECO:0000259" key="6">
    <source>
        <dbReference type="PROSITE" id="PS52015"/>
    </source>
</evidence>
<keyword evidence="8" id="KW-1185">Reference proteome</keyword>
<dbReference type="AlphaFoldDB" id="A0A318H1H6"/>
<dbReference type="OrthoDB" id="9792439at2"/>
<comment type="subcellular location">
    <subcellularLocation>
        <location evidence="1">Membrane</location>
        <topology evidence="1">Single-pass membrane protein</topology>
    </subcellularLocation>
</comment>
<sequence>MFLKQVSLPLACCVAMLAGCATPPAARVPWPATVVAIEEVKPVKPMAISYFYNITNGRPAGTCVLRIHVDSDGRAQKVDRLESSGHTNLDEAFVKAAWKAQYQPYVRDGQAIDVTVIAPFHAR</sequence>
<dbReference type="SUPFAM" id="SSF74653">
    <property type="entry name" value="TolA/TonB C-terminal domain"/>
    <property type="match status" value="1"/>
</dbReference>
<feature type="chain" id="PRO_5016381135" evidence="5">
    <location>
        <begin position="27"/>
        <end position="123"/>
    </location>
</feature>
<comment type="caution">
    <text evidence="7">The sequence shown here is derived from an EMBL/GenBank/DDBJ whole genome shotgun (WGS) entry which is preliminary data.</text>
</comment>
<dbReference type="GO" id="GO:0055085">
    <property type="term" value="P:transmembrane transport"/>
    <property type="evidence" value="ECO:0007669"/>
    <property type="project" value="InterPro"/>
</dbReference>
<evidence type="ECO:0000313" key="8">
    <source>
        <dbReference type="Proteomes" id="UP000247811"/>
    </source>
</evidence>
<accession>A0A318H1H6</accession>
<dbReference type="EMBL" id="QJJS01000014">
    <property type="protein sequence ID" value="PXW94390.1"/>
    <property type="molecule type" value="Genomic_DNA"/>
</dbReference>
<evidence type="ECO:0000256" key="1">
    <source>
        <dbReference type="ARBA" id="ARBA00004167"/>
    </source>
</evidence>
<name>A0A318H1H6_9BURK</name>
<dbReference type="RefSeq" id="WP_110401574.1">
    <property type="nucleotide sequence ID" value="NZ_QJJS01000014.1"/>
</dbReference>
<proteinExistence type="predicted"/>
<evidence type="ECO:0000256" key="2">
    <source>
        <dbReference type="ARBA" id="ARBA00022692"/>
    </source>
</evidence>
<evidence type="ECO:0000256" key="3">
    <source>
        <dbReference type="ARBA" id="ARBA00022989"/>
    </source>
</evidence>
<reference evidence="7 8" key="1">
    <citation type="submission" date="2018-05" db="EMBL/GenBank/DDBJ databases">
        <title>Genomic Encyclopedia of Type Strains, Phase IV (KMG-IV): sequencing the most valuable type-strain genomes for metagenomic binning, comparative biology and taxonomic classification.</title>
        <authorList>
            <person name="Goeker M."/>
        </authorList>
    </citation>
    <scope>NUCLEOTIDE SEQUENCE [LARGE SCALE GENOMIC DNA]</scope>
    <source>
        <strain evidence="7 8">DSM 566</strain>
    </source>
</reference>
<evidence type="ECO:0000313" key="7">
    <source>
        <dbReference type="EMBL" id="PXW94390.1"/>
    </source>
</evidence>
<dbReference type="PROSITE" id="PS51257">
    <property type="entry name" value="PROKAR_LIPOPROTEIN"/>
    <property type="match status" value="1"/>
</dbReference>